<dbReference type="VEuPathDB" id="VectorBase:ADIR000852"/>
<evidence type="ECO:0000313" key="4">
    <source>
        <dbReference type="Proteomes" id="UP000075884"/>
    </source>
</evidence>
<evidence type="ECO:0000259" key="2">
    <source>
        <dbReference type="PROSITE" id="PS00028"/>
    </source>
</evidence>
<reference evidence="3" key="2">
    <citation type="submission" date="2020-05" db="UniProtKB">
        <authorList>
            <consortium name="EnsemblMetazoa"/>
        </authorList>
    </citation>
    <scope>IDENTIFICATION</scope>
    <source>
        <strain evidence="3">WRAIR2</strain>
    </source>
</reference>
<dbReference type="Proteomes" id="UP000075884">
    <property type="component" value="Unassembled WGS sequence"/>
</dbReference>
<feature type="compositionally biased region" description="Acidic residues" evidence="1">
    <location>
        <begin position="74"/>
        <end position="83"/>
    </location>
</feature>
<feature type="domain" description="C2H2-type" evidence="2">
    <location>
        <begin position="19"/>
        <end position="41"/>
    </location>
</feature>
<name>A0A182MZP7_9DIPT</name>
<proteinExistence type="predicted"/>
<dbReference type="AlphaFoldDB" id="A0A182MZP7"/>
<protein>
    <recommendedName>
        <fullName evidence="2">C2H2-type domain-containing protein</fullName>
    </recommendedName>
</protein>
<feature type="region of interest" description="Disordered" evidence="1">
    <location>
        <begin position="58"/>
        <end position="83"/>
    </location>
</feature>
<reference evidence="4" key="1">
    <citation type="submission" date="2013-03" db="EMBL/GenBank/DDBJ databases">
        <title>The Genome Sequence of Anopheles dirus WRAIR2.</title>
        <authorList>
            <consortium name="The Broad Institute Genomics Platform"/>
            <person name="Neafsey D.E."/>
            <person name="Walton C."/>
            <person name="Walker B."/>
            <person name="Young S.K."/>
            <person name="Zeng Q."/>
            <person name="Gargeya S."/>
            <person name="Fitzgerald M."/>
            <person name="Haas B."/>
            <person name="Abouelleil A."/>
            <person name="Allen A.W."/>
            <person name="Alvarado L."/>
            <person name="Arachchi H.M."/>
            <person name="Berlin A.M."/>
            <person name="Chapman S.B."/>
            <person name="Gainer-Dewar J."/>
            <person name="Goldberg J."/>
            <person name="Griggs A."/>
            <person name="Gujja S."/>
            <person name="Hansen M."/>
            <person name="Howarth C."/>
            <person name="Imamovic A."/>
            <person name="Ireland A."/>
            <person name="Larimer J."/>
            <person name="McCowan C."/>
            <person name="Murphy C."/>
            <person name="Pearson M."/>
            <person name="Poon T.W."/>
            <person name="Priest M."/>
            <person name="Roberts A."/>
            <person name="Saif S."/>
            <person name="Shea T."/>
            <person name="Sisk P."/>
            <person name="Sykes S."/>
            <person name="Wortman J."/>
            <person name="Nusbaum C."/>
            <person name="Birren B."/>
        </authorList>
    </citation>
    <scope>NUCLEOTIDE SEQUENCE [LARGE SCALE GENOMIC DNA]</scope>
    <source>
        <strain evidence="4">WRAIR2</strain>
    </source>
</reference>
<dbReference type="PROSITE" id="PS00028">
    <property type="entry name" value="ZINC_FINGER_C2H2_1"/>
    <property type="match status" value="1"/>
</dbReference>
<organism evidence="3 4">
    <name type="scientific">Anopheles dirus</name>
    <dbReference type="NCBI Taxonomy" id="7168"/>
    <lineage>
        <taxon>Eukaryota</taxon>
        <taxon>Metazoa</taxon>
        <taxon>Ecdysozoa</taxon>
        <taxon>Arthropoda</taxon>
        <taxon>Hexapoda</taxon>
        <taxon>Insecta</taxon>
        <taxon>Pterygota</taxon>
        <taxon>Neoptera</taxon>
        <taxon>Endopterygota</taxon>
        <taxon>Diptera</taxon>
        <taxon>Nematocera</taxon>
        <taxon>Culicoidea</taxon>
        <taxon>Culicidae</taxon>
        <taxon>Anophelinae</taxon>
        <taxon>Anopheles</taxon>
    </lineage>
</organism>
<dbReference type="InterPro" id="IPR013087">
    <property type="entry name" value="Znf_C2H2_type"/>
</dbReference>
<dbReference type="EnsemblMetazoa" id="ADIR000852-RA">
    <property type="protein sequence ID" value="ADIR000852-PA"/>
    <property type="gene ID" value="ADIR000852"/>
</dbReference>
<evidence type="ECO:0000313" key="3">
    <source>
        <dbReference type="EnsemblMetazoa" id="ADIR000852-PA"/>
    </source>
</evidence>
<accession>A0A182MZP7</accession>
<dbReference type="STRING" id="7168.A0A182MZP7"/>
<keyword evidence="4" id="KW-1185">Reference proteome</keyword>
<evidence type="ECO:0000256" key="1">
    <source>
        <dbReference type="SAM" id="MobiDB-lite"/>
    </source>
</evidence>
<sequence>MTVHAVFVLGAISGPCVRCSGCDSLFSSLMLLEHHKEEFEHWSDYEDDGRLPCCRRNRRDDDDYTDTDSGSSDAESEDLERLL</sequence>